<accession>A0A1S1RE97</accession>
<proteinExistence type="predicted"/>
<evidence type="ECO:0000256" key="7">
    <source>
        <dbReference type="SAM" id="Phobius"/>
    </source>
</evidence>
<keyword evidence="4 7" id="KW-1133">Transmembrane helix</keyword>
<keyword evidence="3 7" id="KW-0812">Transmembrane</keyword>
<comment type="caution">
    <text evidence="9">The sequence shown here is derived from an EMBL/GenBank/DDBJ whole genome shotgun (WGS) entry which is preliminary data.</text>
</comment>
<sequence>MSAAATGALLGLILGTGLVIVIYRSPPARRVRLADRIDPYLRDTPSPSRLLTETPRRRDGGAPSGAGPGAGSGAGAGAAPGENAERSHRAHARGTAAASRLGLGTVEALARPFLHDAAARLDRFLGGRAALTRRLVQAGSRTSIEEFRAQQVICAVTGALLGALVLAARTLLGIGPPALVGVALVVAGTAGGILTRDWWLSRAIREREDRMLMEFPTVAELLALAVTAGESAIGALERVSRLTRGELGTELRLALADAHAGATLVQALEGIATRTPLPPLTRFVDGMAVAIERGTPLADVLRAQAVDVREAGKRQLLEAGGRKEIAMMIPVVFLILPTTVIFAFYPALVSFTVIAQ</sequence>
<dbReference type="GO" id="GO:0005886">
    <property type="term" value="C:plasma membrane"/>
    <property type="evidence" value="ECO:0007669"/>
    <property type="project" value="UniProtKB-SubCell"/>
</dbReference>
<feature type="transmembrane region" description="Helical" evidence="7">
    <location>
        <begin position="6"/>
        <end position="23"/>
    </location>
</feature>
<dbReference type="RefSeq" id="WP_071082352.1">
    <property type="nucleotide sequence ID" value="NZ_MBLM01000013.1"/>
</dbReference>
<keyword evidence="2" id="KW-1003">Cell membrane</keyword>
<feature type="domain" description="Type II secretion system protein GspF" evidence="8">
    <location>
        <begin position="220"/>
        <end position="342"/>
    </location>
</feature>
<protein>
    <submittedName>
        <fullName evidence="9">Pilus assembly protein TadB</fullName>
    </submittedName>
</protein>
<evidence type="ECO:0000259" key="8">
    <source>
        <dbReference type="Pfam" id="PF00482"/>
    </source>
</evidence>
<dbReference type="AlphaFoldDB" id="A0A1S1RE97"/>
<evidence type="ECO:0000313" key="10">
    <source>
        <dbReference type="Proteomes" id="UP000179627"/>
    </source>
</evidence>
<dbReference type="InterPro" id="IPR018076">
    <property type="entry name" value="T2SS_GspF_dom"/>
</dbReference>
<dbReference type="PANTHER" id="PTHR35007:SF2">
    <property type="entry name" value="PILUS ASSEMBLE PROTEIN"/>
    <property type="match status" value="1"/>
</dbReference>
<evidence type="ECO:0000256" key="4">
    <source>
        <dbReference type="ARBA" id="ARBA00022989"/>
    </source>
</evidence>
<evidence type="ECO:0000256" key="6">
    <source>
        <dbReference type="SAM" id="MobiDB-lite"/>
    </source>
</evidence>
<name>A0A1S1RE97_9ACTN</name>
<reference evidence="10" key="1">
    <citation type="submission" date="2016-07" db="EMBL/GenBank/DDBJ databases">
        <title>Sequence Frankia sp. strain CcI1.17.</title>
        <authorList>
            <person name="Ghodhbane-Gtari F."/>
            <person name="Swanson E."/>
            <person name="Gueddou A."/>
            <person name="Morris K."/>
            <person name="Hezbri K."/>
            <person name="Ktari A."/>
            <person name="Nouioui I."/>
            <person name="Abebe-Akele F."/>
            <person name="Simpson S."/>
            <person name="Thomas K."/>
            <person name="Gtari M."/>
            <person name="Tisa L.S."/>
            <person name="Hurst S."/>
        </authorList>
    </citation>
    <scope>NUCLEOTIDE SEQUENCE [LARGE SCALE GENOMIC DNA]</scope>
    <source>
        <strain evidence="10">Cc1.17</strain>
    </source>
</reference>
<dbReference type="EMBL" id="MBLM01000013">
    <property type="protein sequence ID" value="OHV45198.1"/>
    <property type="molecule type" value="Genomic_DNA"/>
</dbReference>
<organism evidence="9 10">
    <name type="scientific">Parafrankia colletiae</name>
    <dbReference type="NCBI Taxonomy" id="573497"/>
    <lineage>
        <taxon>Bacteria</taxon>
        <taxon>Bacillati</taxon>
        <taxon>Actinomycetota</taxon>
        <taxon>Actinomycetes</taxon>
        <taxon>Frankiales</taxon>
        <taxon>Frankiaceae</taxon>
        <taxon>Parafrankia</taxon>
    </lineage>
</organism>
<evidence type="ECO:0000256" key="1">
    <source>
        <dbReference type="ARBA" id="ARBA00004651"/>
    </source>
</evidence>
<evidence type="ECO:0000256" key="3">
    <source>
        <dbReference type="ARBA" id="ARBA00022692"/>
    </source>
</evidence>
<dbReference type="Pfam" id="PF00482">
    <property type="entry name" value="T2SSF"/>
    <property type="match status" value="1"/>
</dbReference>
<feature type="transmembrane region" description="Helical" evidence="7">
    <location>
        <begin position="152"/>
        <end position="172"/>
    </location>
</feature>
<dbReference type="PANTHER" id="PTHR35007">
    <property type="entry name" value="INTEGRAL MEMBRANE PROTEIN-RELATED"/>
    <property type="match status" value="1"/>
</dbReference>
<feature type="transmembrane region" description="Helical" evidence="7">
    <location>
        <begin position="178"/>
        <end position="200"/>
    </location>
</feature>
<evidence type="ECO:0000313" key="9">
    <source>
        <dbReference type="EMBL" id="OHV45198.1"/>
    </source>
</evidence>
<evidence type="ECO:0000256" key="2">
    <source>
        <dbReference type="ARBA" id="ARBA00022475"/>
    </source>
</evidence>
<evidence type="ECO:0000256" key="5">
    <source>
        <dbReference type="ARBA" id="ARBA00023136"/>
    </source>
</evidence>
<dbReference type="Proteomes" id="UP000179627">
    <property type="component" value="Unassembled WGS sequence"/>
</dbReference>
<feature type="compositionally biased region" description="Gly residues" evidence="6">
    <location>
        <begin position="62"/>
        <end position="78"/>
    </location>
</feature>
<feature type="region of interest" description="Disordered" evidence="6">
    <location>
        <begin position="42"/>
        <end position="94"/>
    </location>
</feature>
<comment type="subcellular location">
    <subcellularLocation>
        <location evidence="1">Cell membrane</location>
        <topology evidence="1">Multi-pass membrane protein</topology>
    </subcellularLocation>
</comment>
<dbReference type="OrthoDB" id="5185234at2"/>
<feature type="transmembrane region" description="Helical" evidence="7">
    <location>
        <begin position="331"/>
        <end position="355"/>
    </location>
</feature>
<keyword evidence="10" id="KW-1185">Reference proteome</keyword>
<keyword evidence="5 7" id="KW-0472">Membrane</keyword>
<gene>
    <name evidence="9" type="ORF">CC117_32055</name>
</gene>